<dbReference type="EMBL" id="JBDJNQ010000002">
    <property type="protein sequence ID" value="MEN5376567.1"/>
    <property type="molecule type" value="Genomic_DNA"/>
</dbReference>
<feature type="domain" description="Response regulatory" evidence="2">
    <location>
        <begin position="1"/>
        <end position="80"/>
    </location>
</feature>
<dbReference type="RefSeq" id="WP_346580786.1">
    <property type="nucleotide sequence ID" value="NZ_JBDJLH010000003.1"/>
</dbReference>
<evidence type="ECO:0000259" key="2">
    <source>
        <dbReference type="PROSITE" id="PS50110"/>
    </source>
</evidence>
<dbReference type="Proteomes" id="UP001409291">
    <property type="component" value="Unassembled WGS sequence"/>
</dbReference>
<accession>A0ABV0BT53</accession>
<name>A0ABV0BT53_9SPHI</name>
<evidence type="ECO:0000313" key="4">
    <source>
        <dbReference type="Proteomes" id="UP001409291"/>
    </source>
</evidence>
<keyword evidence="1" id="KW-0597">Phosphoprotein</keyword>
<evidence type="ECO:0000256" key="1">
    <source>
        <dbReference type="PROSITE-ProRule" id="PRU00169"/>
    </source>
</evidence>
<reference evidence="3 4" key="1">
    <citation type="submission" date="2024-04" db="EMBL/GenBank/DDBJ databases">
        <title>WGS of bacteria from Torrens River.</title>
        <authorList>
            <person name="Wyrsch E.R."/>
            <person name="Drigo B."/>
        </authorList>
    </citation>
    <scope>NUCLEOTIDE SEQUENCE [LARGE SCALE GENOMIC DNA]</scope>
    <source>
        <strain evidence="3 4">TWI391</strain>
    </source>
</reference>
<protein>
    <submittedName>
        <fullName evidence="3">Response regulator</fullName>
    </submittedName>
</protein>
<sequence length="80" mass="9269">MIRTILNKSNTFDLLFNWNNGRQLVDQLEDCTELPQICIIDLHIPLMNGIEMANRIKEKFPSIKLFGYTSSIKDSEIDNP</sequence>
<dbReference type="PROSITE" id="PS50110">
    <property type="entry name" value="RESPONSE_REGULATORY"/>
    <property type="match status" value="1"/>
</dbReference>
<proteinExistence type="predicted"/>
<dbReference type="InterPro" id="IPR011006">
    <property type="entry name" value="CheY-like_superfamily"/>
</dbReference>
<dbReference type="InterPro" id="IPR001789">
    <property type="entry name" value="Sig_transdc_resp-reg_receiver"/>
</dbReference>
<dbReference type="SUPFAM" id="SSF52172">
    <property type="entry name" value="CheY-like"/>
    <property type="match status" value="1"/>
</dbReference>
<evidence type="ECO:0000313" key="3">
    <source>
        <dbReference type="EMBL" id="MEN5376567.1"/>
    </source>
</evidence>
<dbReference type="Pfam" id="PF00072">
    <property type="entry name" value="Response_reg"/>
    <property type="match status" value="1"/>
</dbReference>
<comment type="caution">
    <text evidence="3">The sequence shown here is derived from an EMBL/GenBank/DDBJ whole genome shotgun (WGS) entry which is preliminary data.</text>
</comment>
<feature type="modified residue" description="4-aspartylphosphate" evidence="1">
    <location>
        <position position="41"/>
    </location>
</feature>
<dbReference type="Gene3D" id="3.40.50.2300">
    <property type="match status" value="1"/>
</dbReference>
<organism evidence="3 4">
    <name type="scientific">Sphingobacterium kitahiroshimense</name>
    <dbReference type="NCBI Taxonomy" id="470446"/>
    <lineage>
        <taxon>Bacteria</taxon>
        <taxon>Pseudomonadati</taxon>
        <taxon>Bacteroidota</taxon>
        <taxon>Sphingobacteriia</taxon>
        <taxon>Sphingobacteriales</taxon>
        <taxon>Sphingobacteriaceae</taxon>
        <taxon>Sphingobacterium</taxon>
    </lineage>
</organism>
<keyword evidence="4" id="KW-1185">Reference proteome</keyword>
<gene>
    <name evidence="3" type="ORF">ABE541_04755</name>
</gene>